<accession>A0ABQ8B9Y1</accession>
<dbReference type="EMBL" id="JAGKQM010000011">
    <property type="protein sequence ID" value="KAH0901093.1"/>
    <property type="molecule type" value="Genomic_DNA"/>
</dbReference>
<organism evidence="1 3">
    <name type="scientific">Brassica napus</name>
    <name type="common">Rape</name>
    <dbReference type="NCBI Taxonomy" id="3708"/>
    <lineage>
        <taxon>Eukaryota</taxon>
        <taxon>Viridiplantae</taxon>
        <taxon>Streptophyta</taxon>
        <taxon>Embryophyta</taxon>
        <taxon>Tracheophyta</taxon>
        <taxon>Spermatophyta</taxon>
        <taxon>Magnoliopsida</taxon>
        <taxon>eudicotyledons</taxon>
        <taxon>Gunneridae</taxon>
        <taxon>Pentapetalae</taxon>
        <taxon>rosids</taxon>
        <taxon>malvids</taxon>
        <taxon>Brassicales</taxon>
        <taxon>Brassicaceae</taxon>
        <taxon>Brassiceae</taxon>
        <taxon>Brassica</taxon>
    </lineage>
</organism>
<comment type="caution">
    <text evidence="1">The sequence shown here is derived from an EMBL/GenBank/DDBJ whole genome shotgun (WGS) entry which is preliminary data.</text>
</comment>
<evidence type="ECO:0000313" key="1">
    <source>
        <dbReference type="EMBL" id="KAH0901090.1"/>
    </source>
</evidence>
<evidence type="ECO:0000313" key="3">
    <source>
        <dbReference type="Proteomes" id="UP000824890"/>
    </source>
</evidence>
<name>A0ABQ8B9Y1_BRANA</name>
<protein>
    <submittedName>
        <fullName evidence="1">Uncharacterized protein</fullName>
    </submittedName>
</protein>
<feature type="non-terminal residue" evidence="1">
    <location>
        <position position="1"/>
    </location>
</feature>
<evidence type="ECO:0000313" key="2">
    <source>
        <dbReference type="EMBL" id="KAH0901093.1"/>
    </source>
</evidence>
<dbReference type="Proteomes" id="UP000824890">
    <property type="component" value="Unassembled WGS sequence"/>
</dbReference>
<keyword evidence="3" id="KW-1185">Reference proteome</keyword>
<gene>
    <name evidence="1" type="ORF">HID58_040593</name>
    <name evidence="2" type="ORF">HID58_040596</name>
</gene>
<dbReference type="EMBL" id="JAGKQM010000011">
    <property type="protein sequence ID" value="KAH0901090.1"/>
    <property type="molecule type" value="Genomic_DNA"/>
</dbReference>
<reference evidence="1 3" key="1">
    <citation type="submission" date="2021-05" db="EMBL/GenBank/DDBJ databases">
        <title>Genome Assembly of Synthetic Allotetraploid Brassica napus Reveals Homoeologous Exchanges between Subgenomes.</title>
        <authorList>
            <person name="Davis J.T."/>
        </authorList>
    </citation>
    <scope>NUCLEOTIDE SEQUENCE [LARGE SCALE GENOMIC DNA]</scope>
    <source>
        <strain evidence="3">cv. Da-Ae</strain>
        <tissue evidence="1">Seedling</tissue>
    </source>
</reference>
<proteinExistence type="predicted"/>
<sequence>TGEKKKLERLLDLINNGGSTTSPKSNAPFFVVSLASHNSNPIIPDAFFTTHLDGNNELTKLKLTSDACDTTWQVKLNDRRFAHGGEISPTLTVFETSTFCFSERTGK</sequence>